<evidence type="ECO:0000313" key="2">
    <source>
        <dbReference type="EMBL" id="KAK2954141.1"/>
    </source>
</evidence>
<comment type="caution">
    <text evidence="2">The sequence shown here is derived from an EMBL/GenBank/DDBJ whole genome shotgun (WGS) entry which is preliminary data.</text>
</comment>
<feature type="compositionally biased region" description="Basic and acidic residues" evidence="1">
    <location>
        <begin position="62"/>
        <end position="79"/>
    </location>
</feature>
<sequence>MKIHESHSPHLTACVRRGRRSSVSLFIPLDDDTPPTHPLSPHSSANPTTATIEGRTRLLLTDLREAAHSTREMRRESEHRRSRPRFN</sequence>
<evidence type="ECO:0000256" key="1">
    <source>
        <dbReference type="SAM" id="MobiDB-lite"/>
    </source>
</evidence>
<proteinExistence type="predicted"/>
<accession>A0ABQ9XNZ0</accession>
<dbReference type="Proteomes" id="UP001281761">
    <property type="component" value="Unassembled WGS sequence"/>
</dbReference>
<name>A0ABQ9XNZ0_9EUKA</name>
<evidence type="ECO:0000313" key="3">
    <source>
        <dbReference type="Proteomes" id="UP001281761"/>
    </source>
</evidence>
<reference evidence="2 3" key="1">
    <citation type="journal article" date="2022" name="bioRxiv">
        <title>Genomics of Preaxostyla Flagellates Illuminates Evolutionary Transitions and the Path Towards Mitochondrial Loss.</title>
        <authorList>
            <person name="Novak L.V.F."/>
            <person name="Treitli S.C."/>
            <person name="Pyrih J."/>
            <person name="Halakuc P."/>
            <person name="Pipaliya S.V."/>
            <person name="Vacek V."/>
            <person name="Brzon O."/>
            <person name="Soukal P."/>
            <person name="Eme L."/>
            <person name="Dacks J.B."/>
            <person name="Karnkowska A."/>
            <person name="Elias M."/>
            <person name="Hampl V."/>
        </authorList>
    </citation>
    <scope>NUCLEOTIDE SEQUENCE [LARGE SCALE GENOMIC DNA]</scope>
    <source>
        <strain evidence="2">NAU3</strain>
        <tissue evidence="2">Gut</tissue>
    </source>
</reference>
<organism evidence="2 3">
    <name type="scientific">Blattamonas nauphoetae</name>
    <dbReference type="NCBI Taxonomy" id="2049346"/>
    <lineage>
        <taxon>Eukaryota</taxon>
        <taxon>Metamonada</taxon>
        <taxon>Preaxostyla</taxon>
        <taxon>Oxymonadida</taxon>
        <taxon>Blattamonas</taxon>
    </lineage>
</organism>
<gene>
    <name evidence="2" type="ORF">BLNAU_10958</name>
</gene>
<feature type="region of interest" description="Disordered" evidence="1">
    <location>
        <begin position="26"/>
        <end position="87"/>
    </location>
</feature>
<protein>
    <submittedName>
        <fullName evidence="2">Uncharacterized protein</fullName>
    </submittedName>
</protein>
<dbReference type="EMBL" id="JARBJD010000082">
    <property type="protein sequence ID" value="KAK2954141.1"/>
    <property type="molecule type" value="Genomic_DNA"/>
</dbReference>
<keyword evidence="3" id="KW-1185">Reference proteome</keyword>